<dbReference type="AlphaFoldDB" id="A0A3P9MCN6"/>
<dbReference type="InterPro" id="IPR016187">
    <property type="entry name" value="CTDL_fold"/>
</dbReference>
<reference evidence="1" key="4">
    <citation type="submission" date="2025-09" db="UniProtKB">
        <authorList>
            <consortium name="Ensembl"/>
        </authorList>
    </citation>
    <scope>IDENTIFICATION</scope>
    <source>
        <strain evidence="1">HNI</strain>
    </source>
</reference>
<accession>A0A3P9MCN6</accession>
<reference key="1">
    <citation type="journal article" date="2007" name="Nature">
        <title>The medaka draft genome and insights into vertebrate genome evolution.</title>
        <authorList>
            <person name="Kasahara M."/>
            <person name="Naruse K."/>
            <person name="Sasaki S."/>
            <person name="Nakatani Y."/>
            <person name="Qu W."/>
            <person name="Ahsan B."/>
            <person name="Yamada T."/>
            <person name="Nagayasu Y."/>
            <person name="Doi K."/>
            <person name="Kasai Y."/>
            <person name="Jindo T."/>
            <person name="Kobayashi D."/>
            <person name="Shimada A."/>
            <person name="Toyoda A."/>
            <person name="Kuroki Y."/>
            <person name="Fujiyama A."/>
            <person name="Sasaki T."/>
            <person name="Shimizu A."/>
            <person name="Asakawa S."/>
            <person name="Shimizu N."/>
            <person name="Hashimoto S."/>
            <person name="Yang J."/>
            <person name="Lee Y."/>
            <person name="Matsushima K."/>
            <person name="Sugano S."/>
            <person name="Sakaizumi M."/>
            <person name="Narita T."/>
            <person name="Ohishi K."/>
            <person name="Haga S."/>
            <person name="Ohta F."/>
            <person name="Nomoto H."/>
            <person name="Nogata K."/>
            <person name="Morishita T."/>
            <person name="Endo T."/>
            <person name="Shin-I T."/>
            <person name="Takeda H."/>
            <person name="Morishita S."/>
            <person name="Kohara Y."/>
        </authorList>
    </citation>
    <scope>NUCLEOTIDE SEQUENCE [LARGE SCALE GENOMIC DNA]</scope>
    <source>
        <strain>Hd-rR</strain>
    </source>
</reference>
<dbReference type="Ensembl" id="ENSORLT00020022156.1">
    <property type="protein sequence ID" value="ENSORLP00020030767.1"/>
    <property type="gene ID" value="ENSORLG00020015419.1"/>
</dbReference>
<evidence type="ECO:0000313" key="2">
    <source>
        <dbReference type="Proteomes" id="UP000265180"/>
    </source>
</evidence>
<dbReference type="SUPFAM" id="SSF56436">
    <property type="entry name" value="C-type lectin-like"/>
    <property type="match status" value="1"/>
</dbReference>
<dbReference type="Gene3D" id="3.10.100.10">
    <property type="entry name" value="Mannose-Binding Protein A, subunit A"/>
    <property type="match status" value="1"/>
</dbReference>
<dbReference type="Proteomes" id="UP000265180">
    <property type="component" value="Chromosome 21"/>
</dbReference>
<reference evidence="1 2" key="2">
    <citation type="submission" date="2017-04" db="EMBL/GenBank/DDBJ databases">
        <title>CpG methylation of centromeres and impact of large insertions on vertebrate speciation.</title>
        <authorList>
            <person name="Ichikawa K."/>
            <person name="Yoshimura J."/>
            <person name="Morishita S."/>
        </authorList>
    </citation>
    <scope>NUCLEOTIDE SEQUENCE</scope>
    <source>
        <strain evidence="1 2">HNI</strain>
    </source>
</reference>
<proteinExistence type="predicted"/>
<name>A0A3P9MCN6_ORYLA</name>
<organism evidence="1 2">
    <name type="scientific">Oryzias latipes</name>
    <name type="common">Japanese rice fish</name>
    <name type="synonym">Japanese killifish</name>
    <dbReference type="NCBI Taxonomy" id="8090"/>
    <lineage>
        <taxon>Eukaryota</taxon>
        <taxon>Metazoa</taxon>
        <taxon>Chordata</taxon>
        <taxon>Craniata</taxon>
        <taxon>Vertebrata</taxon>
        <taxon>Euteleostomi</taxon>
        <taxon>Actinopterygii</taxon>
        <taxon>Neopterygii</taxon>
        <taxon>Teleostei</taxon>
        <taxon>Neoteleostei</taxon>
        <taxon>Acanthomorphata</taxon>
        <taxon>Ovalentaria</taxon>
        <taxon>Atherinomorphae</taxon>
        <taxon>Beloniformes</taxon>
        <taxon>Adrianichthyidae</taxon>
        <taxon>Oryziinae</taxon>
        <taxon>Oryzias</taxon>
    </lineage>
</organism>
<reference evidence="1" key="3">
    <citation type="submission" date="2025-08" db="UniProtKB">
        <authorList>
            <consortium name="Ensembl"/>
        </authorList>
    </citation>
    <scope>IDENTIFICATION</scope>
    <source>
        <strain evidence="1">HNI</strain>
    </source>
</reference>
<sequence length="152" mass="18008">FETSLKKPFNPFRSRRLIDTKKQHLLVSNNLLIFWKTECAEKWIIFGSSCQLLSGESKSWDEAREFDRAKEADLVVINTKEENLFFFFCLFLDYINIYKSQKTKHLSEISDNKDNLTEHLNAVIERMNSSLIETTKKLMDCKSENPLNIYIW</sequence>
<protein>
    <submittedName>
        <fullName evidence="1">Uncharacterized protein</fullName>
    </submittedName>
</protein>
<evidence type="ECO:0000313" key="1">
    <source>
        <dbReference type="Ensembl" id="ENSORLP00020030767.1"/>
    </source>
</evidence>
<dbReference type="InterPro" id="IPR016186">
    <property type="entry name" value="C-type_lectin-like/link_sf"/>
</dbReference>